<gene>
    <name evidence="2" type="ORF">MVEN_02373800</name>
</gene>
<proteinExistence type="predicted"/>
<name>A0A8H7CF12_9AGAR</name>
<comment type="caution">
    <text evidence="2">The sequence shown here is derived from an EMBL/GenBank/DDBJ whole genome shotgun (WGS) entry which is preliminary data.</text>
</comment>
<reference evidence="2" key="1">
    <citation type="submission" date="2020-05" db="EMBL/GenBank/DDBJ databases">
        <title>Mycena genomes resolve the evolution of fungal bioluminescence.</title>
        <authorList>
            <person name="Tsai I.J."/>
        </authorList>
    </citation>
    <scope>NUCLEOTIDE SEQUENCE</scope>
    <source>
        <strain evidence="2">CCC161011</strain>
    </source>
</reference>
<feature type="region of interest" description="Disordered" evidence="1">
    <location>
        <begin position="54"/>
        <end position="116"/>
    </location>
</feature>
<evidence type="ECO:0000256" key="1">
    <source>
        <dbReference type="SAM" id="MobiDB-lite"/>
    </source>
</evidence>
<organism evidence="2 3">
    <name type="scientific">Mycena venus</name>
    <dbReference type="NCBI Taxonomy" id="2733690"/>
    <lineage>
        <taxon>Eukaryota</taxon>
        <taxon>Fungi</taxon>
        <taxon>Dikarya</taxon>
        <taxon>Basidiomycota</taxon>
        <taxon>Agaricomycotina</taxon>
        <taxon>Agaricomycetes</taxon>
        <taxon>Agaricomycetidae</taxon>
        <taxon>Agaricales</taxon>
        <taxon>Marasmiineae</taxon>
        <taxon>Mycenaceae</taxon>
        <taxon>Mycena</taxon>
    </lineage>
</organism>
<feature type="region of interest" description="Disordered" evidence="1">
    <location>
        <begin position="1"/>
        <end position="33"/>
    </location>
</feature>
<dbReference type="OrthoDB" id="3021659at2759"/>
<evidence type="ECO:0000313" key="2">
    <source>
        <dbReference type="EMBL" id="KAF7333088.1"/>
    </source>
</evidence>
<protein>
    <submittedName>
        <fullName evidence="2">Uncharacterized protein</fullName>
    </submittedName>
</protein>
<evidence type="ECO:0000313" key="3">
    <source>
        <dbReference type="Proteomes" id="UP000620124"/>
    </source>
</evidence>
<sequence>MSQAETSPSPSPSSRAPRPTAILTNHITHGLFNGGALDSQVTDSQYISNLAEQHTAAPASEDGNSGQGDGSFNSSGSSDTTYDPEEAYALWQSSHSQGDEFPKPRGLQADDPMGDPSCLDSRPSMPDVLARYADLNASQIRLSTTEARVIADMRADRDSEMRQWATNEQQWYVDMSRTHNQAARIAALESLLEYHRIPFPAE</sequence>
<keyword evidence="3" id="KW-1185">Reference proteome</keyword>
<dbReference type="AlphaFoldDB" id="A0A8H7CF12"/>
<accession>A0A8H7CF12</accession>
<feature type="compositionally biased region" description="Low complexity" evidence="1">
    <location>
        <begin position="1"/>
        <end position="21"/>
    </location>
</feature>
<dbReference type="EMBL" id="JACAZI010000030">
    <property type="protein sequence ID" value="KAF7333088.1"/>
    <property type="molecule type" value="Genomic_DNA"/>
</dbReference>
<feature type="compositionally biased region" description="Low complexity" evidence="1">
    <location>
        <begin position="70"/>
        <end position="79"/>
    </location>
</feature>
<dbReference type="Proteomes" id="UP000620124">
    <property type="component" value="Unassembled WGS sequence"/>
</dbReference>